<keyword evidence="1" id="KW-0560">Oxidoreductase</keyword>
<comment type="caution">
    <text evidence="3">The sequence shown here is derived from an EMBL/GenBank/DDBJ whole genome shotgun (WGS) entry which is preliminary data.</text>
</comment>
<dbReference type="SUPFAM" id="SSF51905">
    <property type="entry name" value="FAD/NAD(P)-binding domain"/>
    <property type="match status" value="1"/>
</dbReference>
<dbReference type="GO" id="GO:0004497">
    <property type="term" value="F:monooxygenase activity"/>
    <property type="evidence" value="ECO:0007669"/>
    <property type="project" value="UniProtKB-KW"/>
</dbReference>
<evidence type="ECO:0000313" key="3">
    <source>
        <dbReference type="EMBL" id="RZS85381.1"/>
    </source>
</evidence>
<name>A0A4Q7NJY3_9BURK</name>
<gene>
    <name evidence="3" type="ORF">EV675_1405</name>
</gene>
<protein>
    <submittedName>
        <fullName evidence="3">p-hydroxybenzoate 3-monooxygenase</fullName>
    </submittedName>
</protein>
<dbReference type="SUPFAM" id="SSF54373">
    <property type="entry name" value="FAD-linked reductases, C-terminal domain"/>
    <property type="match status" value="1"/>
</dbReference>
<accession>A0A4Q7NJY3</accession>
<dbReference type="Proteomes" id="UP000292445">
    <property type="component" value="Unassembled WGS sequence"/>
</dbReference>
<dbReference type="Pfam" id="PF01494">
    <property type="entry name" value="FAD_binding_3"/>
    <property type="match status" value="1"/>
</dbReference>
<dbReference type="PANTHER" id="PTHR43476:SF5">
    <property type="entry name" value="FAD-DEPENDENT MONOOXYGENASE"/>
    <property type="match status" value="1"/>
</dbReference>
<feature type="domain" description="FAD-binding" evidence="2">
    <location>
        <begin position="17"/>
        <end position="357"/>
    </location>
</feature>
<dbReference type="InterPro" id="IPR002938">
    <property type="entry name" value="FAD-bd"/>
</dbReference>
<dbReference type="PRINTS" id="PR00420">
    <property type="entry name" value="RNGMNOXGNASE"/>
</dbReference>
<organism evidence="3 4">
    <name type="scientific">Pigmentiphaga kullae</name>
    <dbReference type="NCBI Taxonomy" id="151784"/>
    <lineage>
        <taxon>Bacteria</taxon>
        <taxon>Pseudomonadati</taxon>
        <taxon>Pseudomonadota</taxon>
        <taxon>Betaproteobacteria</taxon>
        <taxon>Burkholderiales</taxon>
        <taxon>Alcaligenaceae</taxon>
        <taxon>Pigmentiphaga</taxon>
    </lineage>
</organism>
<dbReference type="PANTHER" id="PTHR43476">
    <property type="entry name" value="3-(3-HYDROXY-PHENYL)PROPIONATE/3-HYDROXYCINNAMIC ACID HYDROXYLASE"/>
    <property type="match status" value="1"/>
</dbReference>
<proteinExistence type="predicted"/>
<evidence type="ECO:0000313" key="4">
    <source>
        <dbReference type="Proteomes" id="UP000292445"/>
    </source>
</evidence>
<dbReference type="InterPro" id="IPR036188">
    <property type="entry name" value="FAD/NAD-bd_sf"/>
</dbReference>
<dbReference type="Gene3D" id="3.50.50.60">
    <property type="entry name" value="FAD/NAD(P)-binding domain"/>
    <property type="match status" value="1"/>
</dbReference>
<evidence type="ECO:0000256" key="1">
    <source>
        <dbReference type="ARBA" id="ARBA00023002"/>
    </source>
</evidence>
<keyword evidence="3" id="KW-0503">Monooxygenase</keyword>
<dbReference type="EMBL" id="SGXC01000001">
    <property type="protein sequence ID" value="RZS85381.1"/>
    <property type="molecule type" value="Genomic_DNA"/>
</dbReference>
<keyword evidence="4" id="KW-1185">Reference proteome</keyword>
<dbReference type="InterPro" id="IPR050631">
    <property type="entry name" value="PheA/TfdB_FAD_monoxygenase"/>
</dbReference>
<dbReference type="Gene3D" id="3.30.9.10">
    <property type="entry name" value="D-Amino Acid Oxidase, subunit A, domain 2"/>
    <property type="match status" value="1"/>
</dbReference>
<dbReference type="GO" id="GO:0071949">
    <property type="term" value="F:FAD binding"/>
    <property type="evidence" value="ECO:0007669"/>
    <property type="project" value="InterPro"/>
</dbReference>
<dbReference type="NCBIfam" id="NF006091">
    <property type="entry name" value="PRK08243.1"/>
    <property type="match status" value="1"/>
</dbReference>
<evidence type="ECO:0000259" key="2">
    <source>
        <dbReference type="Pfam" id="PF01494"/>
    </source>
</evidence>
<reference evidence="3 4" key="1">
    <citation type="submission" date="2019-02" db="EMBL/GenBank/DDBJ databases">
        <title>Genomic Encyclopedia of Type Strains, Phase IV (KMG-IV): sequencing the most valuable type-strain genomes for metagenomic binning, comparative biology and taxonomic classification.</title>
        <authorList>
            <person name="Goeker M."/>
        </authorList>
    </citation>
    <scope>NUCLEOTIDE SEQUENCE [LARGE SCALE GENOMIC DNA]</scope>
    <source>
        <strain evidence="3 4">K24</strain>
    </source>
</reference>
<sequence length="407" mass="45318">MNGPGNGTTTHGMETIKTQVGIVGAGPSGLLLAQMLHLAGIDSVILESRPRSYIENRQRAGVLEHGVVRTLADCGVGARLAREGMVHEGIDIRFGETRHRLDVKALSGGQCVTVYPQHEIVKDLVAARLQTDRPLWFEARVTSLLDLETSRPRIRFEQDGETRELACDFVAGCDGFHGISRPAIPGGRIDSYGRDYPFAWLGILAEAAPASHEVIYAHHKRGFALQSMRSPTVSRLYLQCPVDDDVEQWSDDRIWSELHARFATHDGFRLNEGRIVQKSLTPMRSFVAAPMRHGRLMLAGDAAHIVPPTGAKGLNSAVGDVRVMAAALEAYYRHGDGDLLERYSEIALRRVWKTQRFAASLCTLLHRFHDEPRFHMRMQLAELEQIVEDPRAAELFARNYTGLPFDV</sequence>
<dbReference type="AlphaFoldDB" id="A0A4Q7NJY3"/>